<proteinExistence type="predicted"/>
<dbReference type="AlphaFoldDB" id="A0AAV6RE57"/>
<accession>A0AAV6RE57</accession>
<protein>
    <submittedName>
        <fullName evidence="2">Uncharacterized protein</fullName>
    </submittedName>
</protein>
<comment type="caution">
    <text evidence="2">The sequence shown here is derived from an EMBL/GenBank/DDBJ whole genome shotgun (WGS) entry which is preliminary data.</text>
</comment>
<dbReference type="Proteomes" id="UP000693946">
    <property type="component" value="Linkage Group LG2"/>
</dbReference>
<feature type="region of interest" description="Disordered" evidence="1">
    <location>
        <begin position="71"/>
        <end position="107"/>
    </location>
</feature>
<name>A0AAV6RE57_SOLSE</name>
<gene>
    <name evidence="2" type="ORF">JOB18_029761</name>
</gene>
<evidence type="ECO:0000313" key="2">
    <source>
        <dbReference type="EMBL" id="KAG7502993.1"/>
    </source>
</evidence>
<evidence type="ECO:0000313" key="3">
    <source>
        <dbReference type="Proteomes" id="UP000693946"/>
    </source>
</evidence>
<evidence type="ECO:0000256" key="1">
    <source>
        <dbReference type="SAM" id="MobiDB-lite"/>
    </source>
</evidence>
<reference evidence="2 3" key="1">
    <citation type="journal article" date="2021" name="Sci. Rep.">
        <title>Chromosome anchoring in Senegalese sole (Solea senegalensis) reveals sex-associated markers and genome rearrangements in flatfish.</title>
        <authorList>
            <person name="Guerrero-Cozar I."/>
            <person name="Gomez-Garrido J."/>
            <person name="Berbel C."/>
            <person name="Martinez-Blanch J.F."/>
            <person name="Alioto T."/>
            <person name="Claros M.G."/>
            <person name="Gagnaire P.A."/>
            <person name="Manchado M."/>
        </authorList>
    </citation>
    <scope>NUCLEOTIDE SEQUENCE [LARGE SCALE GENOMIC DNA]</scope>
    <source>
        <strain evidence="2">Sse05_10M</strain>
    </source>
</reference>
<organism evidence="2 3">
    <name type="scientific">Solea senegalensis</name>
    <name type="common">Senegalese sole</name>
    <dbReference type="NCBI Taxonomy" id="28829"/>
    <lineage>
        <taxon>Eukaryota</taxon>
        <taxon>Metazoa</taxon>
        <taxon>Chordata</taxon>
        <taxon>Craniata</taxon>
        <taxon>Vertebrata</taxon>
        <taxon>Euteleostomi</taxon>
        <taxon>Actinopterygii</taxon>
        <taxon>Neopterygii</taxon>
        <taxon>Teleostei</taxon>
        <taxon>Neoteleostei</taxon>
        <taxon>Acanthomorphata</taxon>
        <taxon>Carangaria</taxon>
        <taxon>Pleuronectiformes</taxon>
        <taxon>Pleuronectoidei</taxon>
        <taxon>Soleidae</taxon>
        <taxon>Solea</taxon>
    </lineage>
</organism>
<dbReference type="EMBL" id="JAGKHQ010000012">
    <property type="protein sequence ID" value="KAG7502993.1"/>
    <property type="molecule type" value="Genomic_DNA"/>
</dbReference>
<keyword evidence="3" id="KW-1185">Reference proteome</keyword>
<sequence>MREARSVARFLTRSLQKSREQQLHVFRLDVVSVRQGKRIRCGAFLRCLSLRLPQPVDLSCRRAVAAVDAAVRPPRREHPASVPLQMASSAARRRERSGSGCQACSGA</sequence>